<dbReference type="AlphaFoldDB" id="A0A1Y1QXK7"/>
<dbReference type="SMART" id="SM01040">
    <property type="entry name" value="Bro-N"/>
    <property type="match status" value="1"/>
</dbReference>
<protein>
    <recommendedName>
        <fullName evidence="1">Bro-N domain-containing protein</fullName>
    </recommendedName>
</protein>
<name>A0A1Y1QXK7_9GAMM</name>
<dbReference type="EMBL" id="MTEJ01000007">
    <property type="protein sequence ID" value="OQX16137.1"/>
    <property type="molecule type" value="Genomic_DNA"/>
</dbReference>
<accession>A0A1Y1QXK7</accession>
<dbReference type="Pfam" id="PF02498">
    <property type="entry name" value="Bro-N"/>
    <property type="match status" value="1"/>
</dbReference>
<evidence type="ECO:0000313" key="2">
    <source>
        <dbReference type="EMBL" id="OQX16137.1"/>
    </source>
</evidence>
<dbReference type="Proteomes" id="UP000192491">
    <property type="component" value="Unassembled WGS sequence"/>
</dbReference>
<organism evidence="2 3">
    <name type="scientific">Thiothrix lacustris</name>
    <dbReference type="NCBI Taxonomy" id="525917"/>
    <lineage>
        <taxon>Bacteria</taxon>
        <taxon>Pseudomonadati</taxon>
        <taxon>Pseudomonadota</taxon>
        <taxon>Gammaproteobacteria</taxon>
        <taxon>Thiotrichales</taxon>
        <taxon>Thiotrichaceae</taxon>
        <taxon>Thiothrix</taxon>
    </lineage>
</organism>
<proteinExistence type="predicted"/>
<reference evidence="2 3" key="1">
    <citation type="submission" date="2017-01" db="EMBL/GenBank/DDBJ databases">
        <title>Novel large sulfur bacteria in the metagenomes of groundwater-fed chemosynthetic microbial mats in the Lake Huron basin.</title>
        <authorList>
            <person name="Sharrar A.M."/>
            <person name="Flood B.E."/>
            <person name="Bailey J.V."/>
            <person name="Jones D.S."/>
            <person name="Biddanda B."/>
            <person name="Ruberg S.A."/>
            <person name="Marcus D.N."/>
            <person name="Dick G.J."/>
        </authorList>
    </citation>
    <scope>NUCLEOTIDE SEQUENCE [LARGE SCALE GENOMIC DNA]</scope>
    <source>
        <strain evidence="2">A8</strain>
    </source>
</reference>
<evidence type="ECO:0000313" key="3">
    <source>
        <dbReference type="Proteomes" id="UP000192491"/>
    </source>
</evidence>
<gene>
    <name evidence="2" type="ORF">BWK73_04550</name>
</gene>
<feature type="domain" description="Bro-N" evidence="1">
    <location>
        <begin position="7"/>
        <end position="112"/>
    </location>
</feature>
<sequence length="215" mass="23537">MAIKKINTQLQVFNFADGISVRTFLDANGMPWFVAADVCSALELSNTSKAVSRLDDDEKGVTTGDTLGGKQELTTINESGLYSLIMTSRKEEAKKFKKWVTSEVLPTIRKTGSYGAGKPPALPPAKPVTPLLTDDSEQWYLAKMQSGAIIRMVRADEPCAVKFMNDRFPHLEVVSREAMRQNLMSLATQLTTLSGQFITTQEINNGLTNAMQGAA</sequence>
<dbReference type="PANTHER" id="PTHR36180:SF2">
    <property type="entry name" value="BRO FAMILY PROTEIN"/>
    <property type="match status" value="1"/>
</dbReference>
<dbReference type="InterPro" id="IPR003497">
    <property type="entry name" value="BRO_N_domain"/>
</dbReference>
<comment type="caution">
    <text evidence="2">The sequence shown here is derived from an EMBL/GenBank/DDBJ whole genome shotgun (WGS) entry which is preliminary data.</text>
</comment>
<dbReference type="PROSITE" id="PS51750">
    <property type="entry name" value="BRO_N"/>
    <property type="match status" value="1"/>
</dbReference>
<dbReference type="PANTHER" id="PTHR36180">
    <property type="entry name" value="DNA-BINDING PROTEIN-RELATED-RELATED"/>
    <property type="match status" value="1"/>
</dbReference>
<evidence type="ECO:0000259" key="1">
    <source>
        <dbReference type="PROSITE" id="PS51750"/>
    </source>
</evidence>